<accession>A0A0D0KHE5</accession>
<evidence type="ECO:0000313" key="3">
    <source>
        <dbReference type="Proteomes" id="UP000032068"/>
    </source>
</evidence>
<dbReference type="Proteomes" id="UP000032068">
    <property type="component" value="Unassembled WGS sequence"/>
</dbReference>
<protein>
    <submittedName>
        <fullName evidence="2">Uncharacterized protein</fullName>
    </submittedName>
</protein>
<gene>
    <name evidence="2" type="ORF">RU08_14820</name>
</gene>
<dbReference type="AlphaFoldDB" id="A0A0D0KHE5"/>
<proteinExistence type="predicted"/>
<dbReference type="EMBL" id="JXQW01000039">
    <property type="protein sequence ID" value="KIP98744.1"/>
    <property type="molecule type" value="Genomic_DNA"/>
</dbReference>
<sequence length="157" mass="17817">MTAITHIYNEEDFQALLSNELSFYRSREHQPYANQLGAIELVSADYPAGLLVAVIEKIKVGYDFDVTAHTNMSSGYSFTFVTRPVADQEKDIESLTEQVREKYKQYLQEKYDQHLEKIVAESVARSEREALKKVEAAKEKAVEAARKAAIEALGERP</sequence>
<reference evidence="2 3" key="1">
    <citation type="submission" date="2014-12" db="EMBL/GenBank/DDBJ databases">
        <title>16Stimator: statistical estimation of ribosomal gene copy numbers from draft genome assemblies.</title>
        <authorList>
            <person name="Perisin M.A."/>
            <person name="Vetter M."/>
            <person name="Gilbert J.A."/>
            <person name="Bergelson J."/>
        </authorList>
    </citation>
    <scope>NUCLEOTIDE SEQUENCE [LARGE SCALE GENOMIC DNA]</scope>
    <source>
        <strain evidence="2 3">MEJ086</strain>
    </source>
</reference>
<feature type="coiled-coil region" evidence="1">
    <location>
        <begin position="85"/>
        <end position="151"/>
    </location>
</feature>
<keyword evidence="1" id="KW-0175">Coiled coil</keyword>
<evidence type="ECO:0000256" key="1">
    <source>
        <dbReference type="SAM" id="Coils"/>
    </source>
</evidence>
<dbReference type="RefSeq" id="WP_042554607.1">
    <property type="nucleotide sequence ID" value="NZ_JXQW01000039.1"/>
</dbReference>
<organism evidence="2 3">
    <name type="scientific">Pseudomonas fulva</name>
    <dbReference type="NCBI Taxonomy" id="47880"/>
    <lineage>
        <taxon>Bacteria</taxon>
        <taxon>Pseudomonadati</taxon>
        <taxon>Pseudomonadota</taxon>
        <taxon>Gammaproteobacteria</taxon>
        <taxon>Pseudomonadales</taxon>
        <taxon>Pseudomonadaceae</taxon>
        <taxon>Pseudomonas</taxon>
    </lineage>
</organism>
<name>A0A0D0KHE5_9PSED</name>
<comment type="caution">
    <text evidence="2">The sequence shown here is derived from an EMBL/GenBank/DDBJ whole genome shotgun (WGS) entry which is preliminary data.</text>
</comment>
<evidence type="ECO:0000313" key="2">
    <source>
        <dbReference type="EMBL" id="KIP98744.1"/>
    </source>
</evidence>